<keyword evidence="4" id="KW-1185">Reference proteome</keyword>
<evidence type="ECO:0000313" key="3">
    <source>
        <dbReference type="EMBL" id="ATA82583.1"/>
    </source>
</evidence>
<keyword evidence="1" id="KW-1133">Transmembrane helix</keyword>
<gene>
    <name evidence="3" type="ORF">CGC53_09650</name>
</gene>
<evidence type="ECO:0000256" key="1">
    <source>
        <dbReference type="SAM" id="Phobius"/>
    </source>
</evidence>
<dbReference type="RefSeq" id="WP_095914577.1">
    <property type="nucleotide sequence ID" value="NZ_CP022384.1"/>
</dbReference>
<reference evidence="4" key="1">
    <citation type="submission" date="2017-06" db="EMBL/GenBank/DDBJ databases">
        <title>Capnocytophaga spp. assemblies.</title>
        <authorList>
            <person name="Gulvik C.A."/>
        </authorList>
    </citation>
    <scope>NUCLEOTIDE SEQUENCE [LARGE SCALE GENOMIC DNA]</scope>
    <source>
        <strain evidence="4">H6253</strain>
    </source>
</reference>
<dbReference type="EMBL" id="CP022384">
    <property type="protein sequence ID" value="ATA82583.1"/>
    <property type="molecule type" value="Genomic_DNA"/>
</dbReference>
<keyword evidence="1" id="KW-0472">Membrane</keyword>
<dbReference type="PANTHER" id="PTHR40940">
    <property type="entry name" value="PROTEIN BATD-RELATED"/>
    <property type="match status" value="1"/>
</dbReference>
<evidence type="ECO:0000256" key="2">
    <source>
        <dbReference type="SAM" id="SignalP"/>
    </source>
</evidence>
<dbReference type="InterPro" id="IPR025738">
    <property type="entry name" value="BatD"/>
</dbReference>
<feature type="chain" id="PRO_5012896880" evidence="2">
    <location>
        <begin position="19"/>
        <end position="584"/>
    </location>
</feature>
<keyword evidence="1" id="KW-0812">Transmembrane</keyword>
<dbReference type="Pfam" id="PF13584">
    <property type="entry name" value="BatD"/>
    <property type="match status" value="2"/>
</dbReference>
<dbReference type="KEGG" id="clk:CGC53_09650"/>
<feature type="transmembrane region" description="Helical" evidence="1">
    <location>
        <begin position="441"/>
        <end position="459"/>
    </location>
</feature>
<dbReference type="AlphaFoldDB" id="A0A250FBQ8"/>
<evidence type="ECO:0000313" key="4">
    <source>
        <dbReference type="Proteomes" id="UP000217276"/>
    </source>
</evidence>
<organism evidence="3 4">
    <name type="scientific">Capnocytophaga leadbetteri</name>
    <dbReference type="NCBI Taxonomy" id="327575"/>
    <lineage>
        <taxon>Bacteria</taxon>
        <taxon>Pseudomonadati</taxon>
        <taxon>Bacteroidota</taxon>
        <taxon>Flavobacteriia</taxon>
        <taxon>Flavobacteriales</taxon>
        <taxon>Flavobacteriaceae</taxon>
        <taxon>Capnocytophaga</taxon>
    </lineage>
</organism>
<accession>A0A250FBQ8</accession>
<feature type="signal peptide" evidence="2">
    <location>
        <begin position="1"/>
        <end position="18"/>
    </location>
</feature>
<name>A0A250FBQ8_9FLAO</name>
<sequence>MKYRLILFITFLVQSLCAQNIEFRADVSKNTLGANERVRIEFTMNKNGDNFTPPSFHDFMVIMGPSQSVSESWINGVRSFSKTYIYILQPKAKGKFTIGQASIDIDGRTYKTAPIAITVTEAVAAPSIDKTSNDVAKESLFLLAEVSKPNPYLNEAVSVTYRLYVGSNVALNDLQWLTVPKFPNFWSQEIKMQEYEIGDCSYQGRNYRCIVVKKVVLYPQKTGTITLEPLTMDAVLSVPTNQRDFFGRMMYEQVSRRVTSGNRTINVKDLPEEGKPDNFSGAVGDFSFAVTPNKQTLKGNESMQLKVEVSGSGNLKLFDLPKPTFPSSLEVYAPEQNDDISTTLAGMKGRIEQTYTIVPQYKGKYPISGIAFSYFNPNTHKYETIKTDELWIDVTEGAANEDTPTDVANDNNLPSSHFRAQQPNTGLVAMHQPAFFGSVRYYLYLLLPLLLIPIALIAWRIRQRRAGDIEGAKVRTANRLAKKYLSEAKRKLADKDHFYEALERALHNYLKAKLKIETTEMSKDKINELLLARHAAPETVERFIQLLANCEMARYSQHHTDASVESDFGNAVQVITELDKQVKK</sequence>
<proteinExistence type="predicted"/>
<dbReference type="PANTHER" id="PTHR40940:SF2">
    <property type="entry name" value="BATD"/>
    <property type="match status" value="1"/>
</dbReference>
<keyword evidence="2" id="KW-0732">Signal</keyword>
<dbReference type="Proteomes" id="UP000217276">
    <property type="component" value="Chromosome"/>
</dbReference>
<protein>
    <submittedName>
        <fullName evidence="3">BatD protein</fullName>
    </submittedName>
</protein>